<organism evidence="1 2">
    <name type="scientific">Seminavis robusta</name>
    <dbReference type="NCBI Taxonomy" id="568900"/>
    <lineage>
        <taxon>Eukaryota</taxon>
        <taxon>Sar</taxon>
        <taxon>Stramenopiles</taxon>
        <taxon>Ochrophyta</taxon>
        <taxon>Bacillariophyta</taxon>
        <taxon>Bacillariophyceae</taxon>
        <taxon>Bacillariophycidae</taxon>
        <taxon>Naviculales</taxon>
        <taxon>Naviculaceae</taxon>
        <taxon>Seminavis</taxon>
    </lineage>
</organism>
<dbReference type="EMBL" id="CAICTM010000630">
    <property type="protein sequence ID" value="CAB9514080.1"/>
    <property type="molecule type" value="Genomic_DNA"/>
</dbReference>
<reference evidence="1" key="1">
    <citation type="submission" date="2020-06" db="EMBL/GenBank/DDBJ databases">
        <authorList>
            <consortium name="Plant Systems Biology data submission"/>
        </authorList>
    </citation>
    <scope>NUCLEOTIDE SEQUENCE</scope>
    <source>
        <strain evidence="1">D6</strain>
    </source>
</reference>
<dbReference type="Proteomes" id="UP001153069">
    <property type="component" value="Unassembled WGS sequence"/>
</dbReference>
<dbReference type="AlphaFoldDB" id="A0A9N8E582"/>
<dbReference type="Gene3D" id="3.80.10.10">
    <property type="entry name" value="Ribonuclease Inhibitor"/>
    <property type="match status" value="1"/>
</dbReference>
<keyword evidence="2" id="KW-1185">Reference proteome</keyword>
<name>A0A9N8E582_9STRA</name>
<sequence>MAFNDHAITASNDGAVYYVADMGAFPDQDTDDGSVSSCSTQSTADARSVFDDDVDGESIDEIFGAERAREVLKDTLANVHFDGISDEQIQTVLEVLRKYPKFAETPLSHCFQEYLDADDLMYPFVHLLVGGAGKPVLEEVYKMFPRVLLIGVCFQEYRHVYPVTLGACLQYIQPETVRFMAEMEPEALKTRSPSFLYHGSLPIHTAIRANASKSAIQILLEVDPDCVTKKDRMTGPRDCLSLVCSRRKAKDDVVALVAETLGRQKDSYTIKQPLAERLYRCKALPSFMAQLSKIIFACSDWSHPINDTVFAAMGENQSTRRLKLVSEAGDGESHSPSRQTSIMIESFLKQNKGLDHLEFVGQRDQPMELILRGILEGLAHNQTVEFLNIDNVWLPNSSCLGLLLSSCPGLAFVSLKRLHIADGTWLQSPPHPNMTPVLNELSLTNLSVPGKCLEEMLFYLAKYMVKLEFLQLSGISFVDDLPSVDFTEAALAFVSKDVVQWLSLGNLDLDVERVCVALMKNTSIVDLTMDAITKKHEKCFVHLLYETNTSLQSIGTNQGGIGSLPFSCNSKELLHFYMRLNDHGRGEARSDDVTLPAFVDLLCRPILEEECDCACIDDWHEDPLNLLNIHYCLLQQKPNVWSLPSND</sequence>
<gene>
    <name evidence="1" type="ORF">SEMRO_631_G178420.1</name>
</gene>
<dbReference type="SUPFAM" id="SSF52047">
    <property type="entry name" value="RNI-like"/>
    <property type="match status" value="1"/>
</dbReference>
<evidence type="ECO:0000313" key="1">
    <source>
        <dbReference type="EMBL" id="CAB9514080.1"/>
    </source>
</evidence>
<evidence type="ECO:0000313" key="2">
    <source>
        <dbReference type="Proteomes" id="UP001153069"/>
    </source>
</evidence>
<dbReference type="InterPro" id="IPR032675">
    <property type="entry name" value="LRR_dom_sf"/>
</dbReference>
<accession>A0A9N8E582</accession>
<protein>
    <submittedName>
        <fullName evidence="1">Uncharacterized protein</fullName>
    </submittedName>
</protein>
<proteinExistence type="predicted"/>
<comment type="caution">
    <text evidence="1">The sequence shown here is derived from an EMBL/GenBank/DDBJ whole genome shotgun (WGS) entry which is preliminary data.</text>
</comment>